<reference evidence="3" key="1">
    <citation type="submission" date="2016-10" db="EMBL/GenBank/DDBJ databases">
        <authorList>
            <person name="Varghese N."/>
            <person name="Submissions S."/>
        </authorList>
    </citation>
    <scope>NUCLEOTIDE SEQUENCE [LARGE SCALE GENOMIC DNA]</scope>
    <source>
        <strain evidence="3">CGMCC 1.11012</strain>
    </source>
</reference>
<gene>
    <name evidence="2" type="ORF">SAMN05216192_12025</name>
</gene>
<keyword evidence="3" id="KW-1185">Reference proteome</keyword>
<keyword evidence="1" id="KW-0472">Membrane</keyword>
<dbReference type="AlphaFoldDB" id="A0A1G8V2I2"/>
<name>A0A1G8V2I2_9BACL</name>
<dbReference type="Proteomes" id="UP000199050">
    <property type="component" value="Unassembled WGS sequence"/>
</dbReference>
<protein>
    <submittedName>
        <fullName evidence="2">Uncharacterized protein</fullName>
    </submittedName>
</protein>
<proteinExistence type="predicted"/>
<evidence type="ECO:0000313" key="3">
    <source>
        <dbReference type="Proteomes" id="UP000199050"/>
    </source>
</evidence>
<evidence type="ECO:0000256" key="1">
    <source>
        <dbReference type="SAM" id="Phobius"/>
    </source>
</evidence>
<keyword evidence="1" id="KW-1133">Transmembrane helix</keyword>
<feature type="transmembrane region" description="Helical" evidence="1">
    <location>
        <begin position="38"/>
        <end position="58"/>
    </location>
</feature>
<evidence type="ECO:0000313" key="2">
    <source>
        <dbReference type="EMBL" id="SDJ60241.1"/>
    </source>
</evidence>
<keyword evidence="1" id="KW-0812">Transmembrane</keyword>
<dbReference type="STRING" id="1174501.SAMN05216192_12025"/>
<sequence length="64" mass="7454">MYFWLFLILPLSCVLFLYNCFALFKKIHEGKKLSIRNIIFASVALYLMIFIPAEFIAAEAGRAY</sequence>
<dbReference type="EMBL" id="FNDX01000020">
    <property type="protein sequence ID" value="SDJ60241.1"/>
    <property type="molecule type" value="Genomic_DNA"/>
</dbReference>
<organism evidence="2 3">
    <name type="scientific">Paenibacillus typhae</name>
    <dbReference type="NCBI Taxonomy" id="1174501"/>
    <lineage>
        <taxon>Bacteria</taxon>
        <taxon>Bacillati</taxon>
        <taxon>Bacillota</taxon>
        <taxon>Bacilli</taxon>
        <taxon>Bacillales</taxon>
        <taxon>Paenibacillaceae</taxon>
        <taxon>Paenibacillus</taxon>
    </lineage>
</organism>
<accession>A0A1G8V2I2</accession>